<feature type="transmembrane region" description="Helical" evidence="13">
    <location>
        <begin position="136"/>
        <end position="157"/>
    </location>
</feature>
<keyword evidence="5 13" id="KW-0444">Lipid biosynthesis</keyword>
<keyword evidence="8 13" id="KW-1133">Transmembrane helix</keyword>
<keyword evidence="9 13" id="KW-0443">Lipid metabolism</keyword>
<evidence type="ECO:0000313" key="16">
    <source>
        <dbReference type="WBParaSite" id="TCNE_0001562801-mRNA-1"/>
    </source>
</evidence>
<keyword evidence="13" id="KW-0256">Endoplasmic reticulum</keyword>
<dbReference type="EMBL" id="UYWY01022992">
    <property type="protein sequence ID" value="VDM46948.1"/>
    <property type="molecule type" value="Genomic_DNA"/>
</dbReference>
<evidence type="ECO:0000256" key="11">
    <source>
        <dbReference type="ARBA" id="ARBA00023160"/>
    </source>
</evidence>
<dbReference type="InterPro" id="IPR007482">
    <property type="entry name" value="Tyr_Pase-like_PTPLA"/>
</dbReference>
<keyword evidence="11 13" id="KW-0275">Fatty acid biosynthesis</keyword>
<comment type="subcellular location">
    <subcellularLocation>
        <location evidence="13">Endoplasmic reticulum membrane</location>
        <topology evidence="13">Multi-pass membrane protein</topology>
    </subcellularLocation>
    <subcellularLocation>
        <location evidence="1">Membrane</location>
        <topology evidence="1">Multi-pass membrane protein</topology>
    </subcellularLocation>
</comment>
<dbReference type="PANTHER" id="PTHR11035:SF35">
    <property type="entry name" value="VERY-LONG-CHAIN (3R)-3-HYDROXYACYL-COA DEHYDRATASE"/>
    <property type="match status" value="1"/>
</dbReference>
<feature type="transmembrane region" description="Helical" evidence="13">
    <location>
        <begin position="263"/>
        <end position="283"/>
    </location>
</feature>
<evidence type="ECO:0000256" key="1">
    <source>
        <dbReference type="ARBA" id="ARBA00004141"/>
    </source>
</evidence>
<proteinExistence type="inferred from homology"/>
<protein>
    <recommendedName>
        <fullName evidence="4 13">Very-long-chain (3R)-3-hydroxyacyl-CoA dehydratase</fullName>
        <ecNumber evidence="4 13">4.2.1.134</ecNumber>
    </recommendedName>
</protein>
<feature type="transmembrane region" description="Helical" evidence="13">
    <location>
        <begin position="216"/>
        <end position="232"/>
    </location>
</feature>
<keyword evidence="15" id="KW-1185">Reference proteome</keyword>
<comment type="catalytic activity">
    <reaction evidence="13">
        <text>a very-long-chain (3R)-3-hydroxyacyl-CoA = a very-long-chain (2E)-enoyl-CoA + H2O</text>
        <dbReference type="Rhea" id="RHEA:45812"/>
        <dbReference type="ChEBI" id="CHEBI:15377"/>
        <dbReference type="ChEBI" id="CHEBI:83728"/>
        <dbReference type="ChEBI" id="CHEBI:85440"/>
        <dbReference type="EC" id="4.2.1.134"/>
    </reaction>
</comment>
<dbReference type="AlphaFoldDB" id="A0A183V4F7"/>
<sequence length="330" mass="38243">MLSGNVFEFRSIGTGAQGRKEYSFELTLFDDVSVEKESNEYGRRLVYSLKKMNKGWWPTITKQPSRISWLRVDFDRFKDPDESDDDFEMVNSPQRMTEKEMDLLTQQLLKEATKRPTSFSDRLSAMKKMRDECSALLGQYLFVCNVTLFLIHFYILAVLLSRFIANGNAIRVATALQLLDVVHAILGIIKSGYQTALLQVVGRLTMLFIIDGDPELHITLSTYLLMLVYFLIEMFRYPYYALASLKLHYWIVTWLRYTAWVPLYPMGLLLEVITIYRAIPYYYTSGKYSIEMPNAANFAFNFGAFLLVFVLFAFPLSKFISFLLLPCSPL</sequence>
<evidence type="ECO:0000256" key="8">
    <source>
        <dbReference type="ARBA" id="ARBA00022989"/>
    </source>
</evidence>
<organism evidence="15 16">
    <name type="scientific">Toxocara canis</name>
    <name type="common">Canine roundworm</name>
    <dbReference type="NCBI Taxonomy" id="6265"/>
    <lineage>
        <taxon>Eukaryota</taxon>
        <taxon>Metazoa</taxon>
        <taxon>Ecdysozoa</taxon>
        <taxon>Nematoda</taxon>
        <taxon>Chromadorea</taxon>
        <taxon>Rhabditida</taxon>
        <taxon>Spirurina</taxon>
        <taxon>Ascaridomorpha</taxon>
        <taxon>Ascaridoidea</taxon>
        <taxon>Toxocaridae</taxon>
        <taxon>Toxocara</taxon>
    </lineage>
</organism>
<evidence type="ECO:0000256" key="13">
    <source>
        <dbReference type="RuleBase" id="RU363109"/>
    </source>
</evidence>
<evidence type="ECO:0000256" key="4">
    <source>
        <dbReference type="ARBA" id="ARBA00013122"/>
    </source>
</evidence>
<evidence type="ECO:0000256" key="9">
    <source>
        <dbReference type="ARBA" id="ARBA00023098"/>
    </source>
</evidence>
<name>A0A183V4F7_TOXCA</name>
<comment type="similarity">
    <text evidence="3 13">Belongs to the very long-chain fatty acids dehydratase HACD family.</text>
</comment>
<evidence type="ECO:0000256" key="7">
    <source>
        <dbReference type="ARBA" id="ARBA00022832"/>
    </source>
</evidence>
<reference evidence="16" key="1">
    <citation type="submission" date="2016-06" db="UniProtKB">
        <authorList>
            <consortium name="WormBaseParasite"/>
        </authorList>
    </citation>
    <scope>IDENTIFICATION</scope>
</reference>
<dbReference type="UniPathway" id="UPA00094"/>
<evidence type="ECO:0000313" key="14">
    <source>
        <dbReference type="EMBL" id="VDM46948.1"/>
    </source>
</evidence>
<evidence type="ECO:0000256" key="12">
    <source>
        <dbReference type="ARBA" id="ARBA00023239"/>
    </source>
</evidence>
<dbReference type="GO" id="GO:0030148">
    <property type="term" value="P:sphingolipid biosynthetic process"/>
    <property type="evidence" value="ECO:0007669"/>
    <property type="project" value="TreeGrafter"/>
</dbReference>
<dbReference type="Pfam" id="PF04387">
    <property type="entry name" value="PTPLA"/>
    <property type="match status" value="1"/>
</dbReference>
<evidence type="ECO:0000256" key="5">
    <source>
        <dbReference type="ARBA" id="ARBA00022516"/>
    </source>
</evidence>
<keyword evidence="6 13" id="KW-0812">Transmembrane</keyword>
<dbReference type="GO" id="GO:0042761">
    <property type="term" value="P:very long-chain fatty acid biosynthetic process"/>
    <property type="evidence" value="ECO:0007669"/>
    <property type="project" value="TreeGrafter"/>
</dbReference>
<keyword evidence="12 13" id="KW-0456">Lyase</keyword>
<comment type="caution">
    <text evidence="13">Lacks conserved residue(s) required for the propagation of feature annotation.</text>
</comment>
<keyword evidence="7 13" id="KW-0276">Fatty acid metabolism</keyword>
<keyword evidence="10 13" id="KW-0472">Membrane</keyword>
<evidence type="ECO:0000256" key="10">
    <source>
        <dbReference type="ARBA" id="ARBA00023136"/>
    </source>
</evidence>
<evidence type="ECO:0000256" key="6">
    <source>
        <dbReference type="ARBA" id="ARBA00022692"/>
    </source>
</evidence>
<accession>A0A183V4F7</accession>
<dbReference type="WBParaSite" id="TCNE_0001562801-mRNA-1">
    <property type="protein sequence ID" value="TCNE_0001562801-mRNA-1"/>
    <property type="gene ID" value="TCNE_0001562801"/>
</dbReference>
<evidence type="ECO:0000256" key="2">
    <source>
        <dbReference type="ARBA" id="ARBA00005194"/>
    </source>
</evidence>
<dbReference type="PANTHER" id="PTHR11035">
    <property type="entry name" value="VERY-LONG-CHAIN (3R)-3-HYDROXYACYL-COA DEHYDRATASE"/>
    <property type="match status" value="1"/>
</dbReference>
<dbReference type="GO" id="GO:0102158">
    <property type="term" value="F:very-long-chain (3R)-3-hydroxyacyl-CoA dehydratase activity"/>
    <property type="evidence" value="ECO:0007669"/>
    <property type="project" value="UniProtKB-EC"/>
</dbReference>
<feature type="transmembrane region" description="Helical" evidence="13">
    <location>
        <begin position="295"/>
        <end position="316"/>
    </location>
</feature>
<dbReference type="GO" id="GO:0030497">
    <property type="term" value="P:fatty acid elongation"/>
    <property type="evidence" value="ECO:0007669"/>
    <property type="project" value="TreeGrafter"/>
</dbReference>
<comment type="function">
    <text evidence="13">Catalyzes the third of the four reactions of the long-chain fatty acids elongation cycle. This endoplasmic reticulum-bound enzymatic process, allows the addition of two carbons to the chain of long- and very long-chain fatty acids/VLCFAs per cycle. This enzyme catalyzes the dehydration of the 3-hydroxyacyl-CoA intermediate into trans-2,3-enoyl-CoA, within each cycle of fatty acid elongation. Thereby, it participates to the production of VLCFAs of different chain lengths that are involved in multiple biological processes as precursors of membrane lipids and lipid mediators.</text>
</comment>
<evidence type="ECO:0000313" key="15">
    <source>
        <dbReference type="Proteomes" id="UP000050794"/>
    </source>
</evidence>
<gene>
    <name evidence="14" type="ORF">TCNE_LOCUS15627</name>
</gene>
<dbReference type="Gene3D" id="2.60.40.790">
    <property type="match status" value="1"/>
</dbReference>
<dbReference type="Proteomes" id="UP000050794">
    <property type="component" value="Unassembled WGS sequence"/>
</dbReference>
<dbReference type="EC" id="4.2.1.134" evidence="4 13"/>
<comment type="pathway">
    <text evidence="2 13">Lipid metabolism; fatty acid biosynthesis.</text>
</comment>
<dbReference type="SUPFAM" id="SSF49764">
    <property type="entry name" value="HSP20-like chaperones"/>
    <property type="match status" value="1"/>
</dbReference>
<dbReference type="GO" id="GO:0005789">
    <property type="term" value="C:endoplasmic reticulum membrane"/>
    <property type="evidence" value="ECO:0007669"/>
    <property type="project" value="UniProtKB-SubCell"/>
</dbReference>
<evidence type="ECO:0000256" key="3">
    <source>
        <dbReference type="ARBA" id="ARBA00007811"/>
    </source>
</evidence>
<reference evidence="14 15" key="2">
    <citation type="submission" date="2018-11" db="EMBL/GenBank/DDBJ databases">
        <authorList>
            <consortium name="Pathogen Informatics"/>
        </authorList>
    </citation>
    <scope>NUCLEOTIDE SEQUENCE [LARGE SCALE GENOMIC DNA]</scope>
</reference>
<dbReference type="InterPro" id="IPR008978">
    <property type="entry name" value="HSP20-like_chaperone"/>
</dbReference>